<organism evidence="2 3">
    <name type="scientific">Paenibacillus xylanilyticus</name>
    <dbReference type="NCBI Taxonomy" id="248903"/>
    <lineage>
        <taxon>Bacteria</taxon>
        <taxon>Bacillati</taxon>
        <taxon>Bacillota</taxon>
        <taxon>Bacilli</taxon>
        <taxon>Bacillales</taxon>
        <taxon>Paenibacillaceae</taxon>
        <taxon>Paenibacillus</taxon>
    </lineage>
</organism>
<reference evidence="2 3" key="1">
    <citation type="submission" date="2020-05" db="EMBL/GenBank/DDBJ databases">
        <title>Genome Sequencing of Type Strains.</title>
        <authorList>
            <person name="Lemaire J.F."/>
            <person name="Inderbitzin P."/>
            <person name="Gregorio O.A."/>
            <person name="Collins S.B."/>
            <person name="Wespe N."/>
            <person name="Knight-Connoni V."/>
        </authorList>
    </citation>
    <scope>NUCLEOTIDE SEQUENCE [LARGE SCALE GENOMIC DNA]</scope>
    <source>
        <strain evidence="2 3">LMG 21957</strain>
    </source>
</reference>
<dbReference type="EMBL" id="JABMCB010000187">
    <property type="protein sequence ID" value="NUU76773.1"/>
    <property type="molecule type" value="Genomic_DNA"/>
</dbReference>
<comment type="caution">
    <text evidence="2">The sequence shown here is derived from an EMBL/GenBank/DDBJ whole genome shotgun (WGS) entry which is preliminary data.</text>
</comment>
<evidence type="ECO:0008006" key="4">
    <source>
        <dbReference type="Google" id="ProtNLM"/>
    </source>
</evidence>
<keyword evidence="1" id="KW-0812">Transmembrane</keyword>
<keyword evidence="1" id="KW-0472">Membrane</keyword>
<sequence>MTSTLITLIIAAVIVVFGLTTGLILILNVTKKLRTGKETMEIRKEILKYGSPAKAIIQDIAETSSSMHGRPGVRLDLFVTQEDGQTFQSVVTTFIPVIHIPKFQKGCEIDVKYMGEGNVRKVEVEDAYVI</sequence>
<evidence type="ECO:0000256" key="1">
    <source>
        <dbReference type="SAM" id="Phobius"/>
    </source>
</evidence>
<proteinExistence type="predicted"/>
<evidence type="ECO:0000313" key="3">
    <source>
        <dbReference type="Proteomes" id="UP000526125"/>
    </source>
</evidence>
<protein>
    <recommendedName>
        <fullName evidence="4">DUF3592 domain-containing protein</fullName>
    </recommendedName>
</protein>
<evidence type="ECO:0000313" key="2">
    <source>
        <dbReference type="EMBL" id="NUU76773.1"/>
    </source>
</evidence>
<gene>
    <name evidence="2" type="ORF">HP552_16225</name>
</gene>
<feature type="transmembrane region" description="Helical" evidence="1">
    <location>
        <begin position="6"/>
        <end position="27"/>
    </location>
</feature>
<accession>A0A7Y6BY57</accession>
<dbReference type="Proteomes" id="UP000526125">
    <property type="component" value="Unassembled WGS sequence"/>
</dbReference>
<dbReference type="AlphaFoldDB" id="A0A7Y6BY57"/>
<dbReference type="RefSeq" id="WP_175396467.1">
    <property type="nucleotide sequence ID" value="NZ_JABMCB010000187.1"/>
</dbReference>
<keyword evidence="1" id="KW-1133">Transmembrane helix</keyword>
<name>A0A7Y6BY57_9BACL</name>
<keyword evidence="3" id="KW-1185">Reference proteome</keyword>